<reference evidence="3 4" key="2">
    <citation type="submission" date="2024-07" db="EMBL/GenBank/DDBJ databases">
        <authorList>
            <person name="Akdeniz Z."/>
        </authorList>
    </citation>
    <scope>NUCLEOTIDE SEQUENCE [LARGE SCALE GENOMIC DNA]</scope>
</reference>
<evidence type="ECO:0000313" key="2">
    <source>
        <dbReference type="EMBL" id="CAI9924728.1"/>
    </source>
</evidence>
<dbReference type="AlphaFoldDB" id="A0AA86NRS2"/>
<evidence type="ECO:0000313" key="4">
    <source>
        <dbReference type="Proteomes" id="UP001642409"/>
    </source>
</evidence>
<feature type="transmembrane region" description="Helical" evidence="1">
    <location>
        <begin position="86"/>
        <end position="104"/>
    </location>
</feature>
<dbReference type="EMBL" id="CAXDID020000286">
    <property type="protein sequence ID" value="CAL6070731.1"/>
    <property type="molecule type" value="Genomic_DNA"/>
</dbReference>
<feature type="transmembrane region" description="Helical" evidence="1">
    <location>
        <begin position="53"/>
        <end position="74"/>
    </location>
</feature>
<evidence type="ECO:0000313" key="3">
    <source>
        <dbReference type="EMBL" id="CAL6070731.1"/>
    </source>
</evidence>
<reference evidence="2" key="1">
    <citation type="submission" date="2023-06" db="EMBL/GenBank/DDBJ databases">
        <authorList>
            <person name="Kurt Z."/>
        </authorList>
    </citation>
    <scope>NUCLEOTIDE SEQUENCE</scope>
</reference>
<dbReference type="Proteomes" id="UP001642409">
    <property type="component" value="Unassembled WGS sequence"/>
</dbReference>
<gene>
    <name evidence="2" type="ORF">HINF_LOCUS12373</name>
    <name evidence="3" type="ORF">HINF_LOCUS54748</name>
</gene>
<accession>A0AA86NRS2</accession>
<keyword evidence="1" id="KW-1133">Transmembrane helix</keyword>
<proteinExistence type="predicted"/>
<organism evidence="2">
    <name type="scientific">Hexamita inflata</name>
    <dbReference type="NCBI Taxonomy" id="28002"/>
    <lineage>
        <taxon>Eukaryota</taxon>
        <taxon>Metamonada</taxon>
        <taxon>Diplomonadida</taxon>
        <taxon>Hexamitidae</taxon>
        <taxon>Hexamitinae</taxon>
        <taxon>Hexamita</taxon>
    </lineage>
</organism>
<keyword evidence="1" id="KW-0472">Membrane</keyword>
<keyword evidence="4" id="KW-1185">Reference proteome</keyword>
<name>A0AA86NRS2_9EUKA</name>
<protein>
    <submittedName>
        <fullName evidence="3">Hypothetical_protein</fullName>
    </submittedName>
</protein>
<dbReference type="EMBL" id="CATOUU010000321">
    <property type="protein sequence ID" value="CAI9924728.1"/>
    <property type="molecule type" value="Genomic_DNA"/>
</dbReference>
<sequence length="120" mass="14021">MQLHVHLNSKCMESSICYTLHNQQKNKLHCRQKIYTFGLLHKLQVPFSLFNCGFLPLSFCYFDINAATCLYTFLKNKSRVLKTASMINFVISIFVRDLFLYFSYSMAICSISCYVNESEN</sequence>
<keyword evidence="1" id="KW-0812">Transmembrane</keyword>
<evidence type="ECO:0000256" key="1">
    <source>
        <dbReference type="SAM" id="Phobius"/>
    </source>
</evidence>
<comment type="caution">
    <text evidence="2">The sequence shown here is derived from an EMBL/GenBank/DDBJ whole genome shotgun (WGS) entry which is preliminary data.</text>
</comment>